<dbReference type="SUPFAM" id="SSF53955">
    <property type="entry name" value="Lysozyme-like"/>
    <property type="match status" value="1"/>
</dbReference>
<protein>
    <submittedName>
        <fullName evidence="1">Glycoside hydrolase family 19 protein</fullName>
    </submittedName>
</protein>
<keyword evidence="1" id="KW-0378">Hydrolase</keyword>
<dbReference type="Gene3D" id="1.10.530.10">
    <property type="match status" value="1"/>
</dbReference>
<accession>A0A4Y9RYW5</accession>
<name>A0A4Y9RYW5_9CAUL</name>
<dbReference type="GO" id="GO:0016787">
    <property type="term" value="F:hydrolase activity"/>
    <property type="evidence" value="ECO:0007669"/>
    <property type="project" value="UniProtKB-KW"/>
</dbReference>
<organism evidence="1 2">
    <name type="scientific">Brevundimonas intermedia</name>
    <dbReference type="NCBI Taxonomy" id="74315"/>
    <lineage>
        <taxon>Bacteria</taxon>
        <taxon>Pseudomonadati</taxon>
        <taxon>Pseudomonadota</taxon>
        <taxon>Alphaproteobacteria</taxon>
        <taxon>Caulobacterales</taxon>
        <taxon>Caulobacteraceae</taxon>
        <taxon>Brevundimonas</taxon>
    </lineage>
</organism>
<gene>
    <name evidence="1" type="ORF">EGY25_03905</name>
</gene>
<dbReference type="Proteomes" id="UP000298216">
    <property type="component" value="Unassembled WGS sequence"/>
</dbReference>
<keyword evidence="2" id="KW-1185">Reference proteome</keyword>
<dbReference type="InterPro" id="IPR023346">
    <property type="entry name" value="Lysozyme-like_dom_sf"/>
</dbReference>
<dbReference type="RefSeq" id="WP_135193736.1">
    <property type="nucleotide sequence ID" value="NZ_SPVH01000002.1"/>
</dbReference>
<dbReference type="EMBL" id="SPVH01000002">
    <property type="protein sequence ID" value="TFW14350.1"/>
    <property type="molecule type" value="Genomic_DNA"/>
</dbReference>
<evidence type="ECO:0000313" key="2">
    <source>
        <dbReference type="Proteomes" id="UP000298216"/>
    </source>
</evidence>
<dbReference type="AlphaFoldDB" id="A0A4Y9RYW5"/>
<reference evidence="1 2" key="1">
    <citation type="submission" date="2019-03" db="EMBL/GenBank/DDBJ databases">
        <title>Draft genome of Brevundimonas sp. a heavy metal resistant soil bacteria.</title>
        <authorList>
            <person name="Soto J."/>
        </authorList>
    </citation>
    <scope>NUCLEOTIDE SEQUENCE [LARGE SCALE GENOMIC DNA]</scope>
    <source>
        <strain evidence="1 2">B-10</strain>
    </source>
</reference>
<comment type="caution">
    <text evidence="1">The sequence shown here is derived from an EMBL/GenBank/DDBJ whole genome shotgun (WGS) entry which is preliminary data.</text>
</comment>
<proteinExistence type="predicted"/>
<evidence type="ECO:0000313" key="1">
    <source>
        <dbReference type="EMBL" id="TFW14350.1"/>
    </source>
</evidence>
<dbReference type="OrthoDB" id="3078754at2"/>
<sequence>MFVESKGFTTREESLNYSVQGLLDTFGRHRISMADAEKFGRIDKVVKGRKTVVRAAHQNAIANIVYGGDWGRENLGNTQPGDGWKFRGSGDKQITGRENIEASGFSPEQLRTDPVASATASADFFVKHGCIAPAERDDVRGVTLKVNGGTNGLTDRIAATTAAKKVFGL</sequence>